<keyword evidence="2" id="KW-1185">Reference proteome</keyword>
<dbReference type="AlphaFoldDB" id="A0A7D9DB71"/>
<name>A0A7D9DB71_PARCT</name>
<evidence type="ECO:0000313" key="2">
    <source>
        <dbReference type="Proteomes" id="UP001152795"/>
    </source>
</evidence>
<accession>A0A7D9DB71</accession>
<dbReference type="Proteomes" id="UP001152795">
    <property type="component" value="Unassembled WGS sequence"/>
</dbReference>
<proteinExistence type="predicted"/>
<comment type="caution">
    <text evidence="1">The sequence shown here is derived from an EMBL/GenBank/DDBJ whole genome shotgun (WGS) entry which is preliminary data.</text>
</comment>
<evidence type="ECO:0000313" key="1">
    <source>
        <dbReference type="EMBL" id="CAB3981392.1"/>
    </source>
</evidence>
<dbReference type="EMBL" id="CACRXK020000384">
    <property type="protein sequence ID" value="CAB3981392.1"/>
    <property type="molecule type" value="Genomic_DNA"/>
</dbReference>
<protein>
    <submittedName>
        <fullName evidence="1">Uncharacterized protein</fullName>
    </submittedName>
</protein>
<reference evidence="1" key="1">
    <citation type="submission" date="2020-04" db="EMBL/GenBank/DDBJ databases">
        <authorList>
            <person name="Alioto T."/>
            <person name="Alioto T."/>
            <person name="Gomez Garrido J."/>
        </authorList>
    </citation>
    <scope>NUCLEOTIDE SEQUENCE</scope>
    <source>
        <strain evidence="1">A484AB</strain>
    </source>
</reference>
<gene>
    <name evidence="1" type="ORF">PACLA_8A018627</name>
</gene>
<sequence>MCENFKKIDAQITETGYDYLDNWADVCYNVTIQEELSNFMLMYIVQKKIQKKTEFSPYLAQDEWVEKSKSVIDEYAYFYTFDMLDDLSILYRFENLLDDVYGKRKCEYLQPEKLKMLYELYVDYIRNGAKANERIYKFVDEMLEDAEDE</sequence>
<organism evidence="1 2">
    <name type="scientific">Paramuricea clavata</name>
    <name type="common">Red gorgonian</name>
    <name type="synonym">Violescent sea-whip</name>
    <dbReference type="NCBI Taxonomy" id="317549"/>
    <lineage>
        <taxon>Eukaryota</taxon>
        <taxon>Metazoa</taxon>
        <taxon>Cnidaria</taxon>
        <taxon>Anthozoa</taxon>
        <taxon>Octocorallia</taxon>
        <taxon>Malacalcyonacea</taxon>
        <taxon>Plexauridae</taxon>
        <taxon>Paramuricea</taxon>
    </lineage>
</organism>